<organism evidence="10 11">
    <name type="scientific">Chitinophaga filiformis</name>
    <name type="common">Myxococcus filiformis</name>
    <name type="synonym">Flexibacter filiformis</name>
    <dbReference type="NCBI Taxonomy" id="104663"/>
    <lineage>
        <taxon>Bacteria</taxon>
        <taxon>Pseudomonadati</taxon>
        <taxon>Bacteroidota</taxon>
        <taxon>Chitinophagia</taxon>
        <taxon>Chitinophagales</taxon>
        <taxon>Chitinophagaceae</taxon>
        <taxon>Chitinophaga</taxon>
    </lineage>
</organism>
<keyword evidence="3 7" id="KW-1134">Transmembrane beta strand</keyword>
<dbReference type="SUPFAM" id="SSF56935">
    <property type="entry name" value="Porins"/>
    <property type="match status" value="1"/>
</dbReference>
<dbReference type="Pfam" id="PF07660">
    <property type="entry name" value="STN"/>
    <property type="match status" value="1"/>
</dbReference>
<dbReference type="GO" id="GO:0009279">
    <property type="term" value="C:cell outer membrane"/>
    <property type="evidence" value="ECO:0007669"/>
    <property type="project" value="UniProtKB-SubCell"/>
</dbReference>
<proteinExistence type="inferred from homology"/>
<dbReference type="Gene3D" id="2.40.170.20">
    <property type="entry name" value="TonB-dependent receptor, beta-barrel domain"/>
    <property type="match status" value="1"/>
</dbReference>
<dbReference type="Gene3D" id="2.60.40.1120">
    <property type="entry name" value="Carboxypeptidase-like, regulatory domain"/>
    <property type="match status" value="1"/>
</dbReference>
<evidence type="ECO:0000313" key="11">
    <source>
        <dbReference type="Proteomes" id="UP000199045"/>
    </source>
</evidence>
<dbReference type="InterPro" id="IPR039426">
    <property type="entry name" value="TonB-dep_rcpt-like"/>
</dbReference>
<dbReference type="EMBL" id="FNBN01000002">
    <property type="protein sequence ID" value="SDF82229.1"/>
    <property type="molecule type" value="Genomic_DNA"/>
</dbReference>
<dbReference type="AlphaFoldDB" id="A0A1G7P9F0"/>
<dbReference type="InterPro" id="IPR036942">
    <property type="entry name" value="Beta-barrel_TonB_sf"/>
</dbReference>
<evidence type="ECO:0000256" key="7">
    <source>
        <dbReference type="PROSITE-ProRule" id="PRU01360"/>
    </source>
</evidence>
<dbReference type="Gene3D" id="2.170.130.10">
    <property type="entry name" value="TonB-dependent receptor, plug domain"/>
    <property type="match status" value="1"/>
</dbReference>
<dbReference type="Proteomes" id="UP000199045">
    <property type="component" value="Unassembled WGS sequence"/>
</dbReference>
<comment type="similarity">
    <text evidence="7">Belongs to the TonB-dependent receptor family.</text>
</comment>
<keyword evidence="5 7" id="KW-0472">Membrane</keyword>
<name>A0A1G7P9F0_CHIFI</name>
<dbReference type="Pfam" id="PF07715">
    <property type="entry name" value="Plug"/>
    <property type="match status" value="1"/>
</dbReference>
<dbReference type="InterPro" id="IPR037066">
    <property type="entry name" value="Plug_dom_sf"/>
</dbReference>
<reference evidence="10 11" key="1">
    <citation type="submission" date="2016-10" db="EMBL/GenBank/DDBJ databases">
        <authorList>
            <person name="de Groot N.N."/>
        </authorList>
    </citation>
    <scope>NUCLEOTIDE SEQUENCE [LARGE SCALE GENOMIC DNA]</scope>
    <source>
        <strain evidence="10 11">DSM 527</strain>
    </source>
</reference>
<evidence type="ECO:0000259" key="8">
    <source>
        <dbReference type="Pfam" id="PF07660"/>
    </source>
</evidence>
<evidence type="ECO:0000256" key="5">
    <source>
        <dbReference type="ARBA" id="ARBA00023136"/>
    </source>
</evidence>
<dbReference type="Pfam" id="PF13715">
    <property type="entry name" value="CarbopepD_reg_2"/>
    <property type="match status" value="1"/>
</dbReference>
<dbReference type="PROSITE" id="PS52016">
    <property type="entry name" value="TONB_DEPENDENT_REC_3"/>
    <property type="match status" value="1"/>
</dbReference>
<protein>
    <submittedName>
        <fullName evidence="10">TonB-linked outer membrane protein, SusC/RagA family</fullName>
    </submittedName>
</protein>
<keyword evidence="6 7" id="KW-0998">Cell outer membrane</keyword>
<keyword evidence="2 7" id="KW-0813">Transport</keyword>
<feature type="domain" description="TonB-dependent receptor plug" evidence="9">
    <location>
        <begin position="223"/>
        <end position="354"/>
    </location>
</feature>
<sequence>MDKSTNRRGAPLGNCCPQLKGIIRSAGLLVLLFLAAFMPTVNAQSNEPRLDIAIENQPLNNVFLFIQKNTSFLVNHSEDEVNTSVKVSVNMKGATVPEILRTALHSTEYQFVRNGNTFVIMRRQPDIVIRGKVTDEKGEPLIGVNVRPKNGARGTITNSNGQYTIAVPSPGTTLVFSFLGYTNRAIAISETQTLNVQMIPDAKALNEVVVTTALGIKRDEKALGYAASVIKNEQLTDAISGNWTDALSGKVAGLNLVRSNAGPTGSNKIILRGESNLSGDNEALIVVDGVVINQSSGRRSGVTGESSYGTSSDNMPADYGSGLNDINPEDIESITILKGPGAAALYGGRGANGALIITTKSGSNRRKGLGVTFNSNASRESVNRWPSLQYEYGQGLDGATYYSYGTSPDGLASTSGTSSAYGPRFEGQMFYQYDPVTQAQGKEKTPWVAYPHQMEKFFNAGNTVTNTISLDGGTDKTTARFSFTNVYNDWIVPNTGYKRNTVSMSVNSKVNDKLQIASKVNYTNKWSDNLPGSGYGNQSLMYWYIFWQPNANLDWLRNYWANGQENKVIKYPFSSFPENPYAVSYEFLNKTNRHGITGNVQATYNFTKELSLQVRTSVDFAYEQRAQERPYDAGAKLPKGSYRTQSIFAMEASSDFLLKYAKRVSKDFEFSVTAGGSNLKNNYNKDEVRADSLTYPGIYTMANAAGPLVTIPQKSTYTINSFYGLLAMSYKEYLFLDLTGRNDWTSTLATPSRTTNAGFFYPSANLSFIASEVLHLPKAVNFAKLRLSAAGVGSGGTTAYQTAYSYISAGSLYSGGLENPSLLANPDLRPLRTVSYEAGANAKLFNNRLGFDIAVYRGLSKDQHLKRIVDRASGYTSILINAGEVSNRGIELAVNGTPVSTKSGFKWNTNVVFSSNRNRIEKLLDSSLVLQTGPVGGGQLVAKVGGSMGDLYGRGYQRAPDGQIIYDGTTGVALLTEGVKYLGNTNPKWKLGFSNDFYFKQFHLNLLFDAQYGGVAHSLTHYKLAEQGKTTNTLPGRYNGIIGNGVVADGDGKFRKNDVIATDIDEYYRSHFGTDNAEGSTFRTDFVKFREARLDYTLNPKLAKRIGFQRATFGVYGRNLFIWTDWPIFDPEFGTLNGSDIMQGFEIGQFPSTRTIGFNLVLAL</sequence>
<evidence type="ECO:0000313" key="10">
    <source>
        <dbReference type="EMBL" id="SDF82229.1"/>
    </source>
</evidence>
<accession>A0A1G7P9F0</accession>
<evidence type="ECO:0000256" key="1">
    <source>
        <dbReference type="ARBA" id="ARBA00004571"/>
    </source>
</evidence>
<dbReference type="InterPro" id="IPR023996">
    <property type="entry name" value="TonB-dep_OMP_SusC/RagA"/>
</dbReference>
<evidence type="ECO:0000256" key="2">
    <source>
        <dbReference type="ARBA" id="ARBA00022448"/>
    </source>
</evidence>
<comment type="subcellular location">
    <subcellularLocation>
        <location evidence="1 7">Cell outer membrane</location>
        <topology evidence="1 7">Multi-pass membrane protein</topology>
    </subcellularLocation>
</comment>
<keyword evidence="4 7" id="KW-0812">Transmembrane</keyword>
<evidence type="ECO:0000256" key="6">
    <source>
        <dbReference type="ARBA" id="ARBA00023237"/>
    </source>
</evidence>
<evidence type="ECO:0000256" key="4">
    <source>
        <dbReference type="ARBA" id="ARBA00022692"/>
    </source>
</evidence>
<dbReference type="InterPro" id="IPR023997">
    <property type="entry name" value="TonB-dep_OMP_SusC/RagA_CS"/>
</dbReference>
<dbReference type="InterPro" id="IPR012910">
    <property type="entry name" value="Plug_dom"/>
</dbReference>
<evidence type="ECO:0000256" key="3">
    <source>
        <dbReference type="ARBA" id="ARBA00022452"/>
    </source>
</evidence>
<dbReference type="NCBIfam" id="TIGR04057">
    <property type="entry name" value="SusC_RagA_signa"/>
    <property type="match status" value="1"/>
</dbReference>
<gene>
    <name evidence="10" type="ORF">SAMN04488121_1021094</name>
</gene>
<feature type="domain" description="Secretin/TonB short N-terminal" evidence="8">
    <location>
        <begin position="78"/>
        <end position="122"/>
    </location>
</feature>
<dbReference type="SUPFAM" id="SSF49464">
    <property type="entry name" value="Carboxypeptidase regulatory domain-like"/>
    <property type="match status" value="1"/>
</dbReference>
<evidence type="ECO:0000259" key="9">
    <source>
        <dbReference type="Pfam" id="PF07715"/>
    </source>
</evidence>
<dbReference type="InterPro" id="IPR008969">
    <property type="entry name" value="CarboxyPept-like_regulatory"/>
</dbReference>
<dbReference type="InterPro" id="IPR011662">
    <property type="entry name" value="Secretin/TonB_short_N"/>
</dbReference>
<dbReference type="STRING" id="104663.SAMN04488121_1021094"/>
<dbReference type="NCBIfam" id="TIGR04056">
    <property type="entry name" value="OMP_RagA_SusC"/>
    <property type="match status" value="1"/>
</dbReference>